<dbReference type="InterPro" id="IPR009057">
    <property type="entry name" value="Homeodomain-like_sf"/>
</dbReference>
<organism evidence="5 6">
    <name type="scientific">Cohnella terricola</name>
    <dbReference type="NCBI Taxonomy" id="1289167"/>
    <lineage>
        <taxon>Bacteria</taxon>
        <taxon>Bacillati</taxon>
        <taxon>Bacillota</taxon>
        <taxon>Bacilli</taxon>
        <taxon>Bacillales</taxon>
        <taxon>Paenibacillaceae</taxon>
        <taxon>Cohnella</taxon>
    </lineage>
</organism>
<dbReference type="Gene3D" id="1.10.10.60">
    <property type="entry name" value="Homeodomain-like"/>
    <property type="match status" value="2"/>
</dbReference>
<dbReference type="InterPro" id="IPR018060">
    <property type="entry name" value="HTH_AraC"/>
</dbReference>
<dbReference type="PANTHER" id="PTHR46796">
    <property type="entry name" value="HTH-TYPE TRANSCRIPTIONAL ACTIVATOR RHAS-RELATED"/>
    <property type="match status" value="1"/>
</dbReference>
<dbReference type="InterPro" id="IPR020449">
    <property type="entry name" value="Tscrpt_reg_AraC-type_HTH"/>
</dbReference>
<sequence length="284" mass="32625">MNELEMGSAAALQPVLTSDSYGWDKLQVSQWYSPQQAFAPSPEAKYVVGIHCTAYYENFYTIHIAPYNESLLCPWGRTSLYFLKIEMKASIIEEIARESGFLTEGQIQLQRQFHVKDSRLLQLGLWMLEELQNGGTKGKLYSDSLAHMFIIHLLQHYSSVIPQHASAKALANQEIYQVVQYMREHLEEDIQLSDLASRASMSQSHFIRVFKQQTGYTPHHFLIRLRIERSKFLIRSGKVGLKEIAAQVGFADQGHFTRVFKREIGLTPKLYAYQISSKPSHAFF</sequence>
<keyword evidence="1" id="KW-0805">Transcription regulation</keyword>
<evidence type="ECO:0000256" key="2">
    <source>
        <dbReference type="ARBA" id="ARBA00023125"/>
    </source>
</evidence>
<dbReference type="GO" id="GO:0043565">
    <property type="term" value="F:sequence-specific DNA binding"/>
    <property type="evidence" value="ECO:0007669"/>
    <property type="project" value="InterPro"/>
</dbReference>
<dbReference type="PROSITE" id="PS00041">
    <property type="entry name" value="HTH_ARAC_FAMILY_1"/>
    <property type="match status" value="1"/>
</dbReference>
<dbReference type="PANTHER" id="PTHR46796:SF6">
    <property type="entry name" value="ARAC SUBFAMILY"/>
    <property type="match status" value="1"/>
</dbReference>
<feature type="domain" description="HTH araC/xylS-type" evidence="4">
    <location>
        <begin position="176"/>
        <end position="274"/>
    </location>
</feature>
<dbReference type="SMART" id="SM00342">
    <property type="entry name" value="HTH_ARAC"/>
    <property type="match status" value="1"/>
</dbReference>
<evidence type="ECO:0000313" key="6">
    <source>
        <dbReference type="Proteomes" id="UP000316330"/>
    </source>
</evidence>
<dbReference type="SUPFAM" id="SSF46689">
    <property type="entry name" value="Homeodomain-like"/>
    <property type="match status" value="2"/>
</dbReference>
<evidence type="ECO:0000259" key="4">
    <source>
        <dbReference type="PROSITE" id="PS01124"/>
    </source>
</evidence>
<dbReference type="AlphaFoldDB" id="A0A559JNA0"/>
<dbReference type="GO" id="GO:0003700">
    <property type="term" value="F:DNA-binding transcription factor activity"/>
    <property type="evidence" value="ECO:0007669"/>
    <property type="project" value="InterPro"/>
</dbReference>
<dbReference type="OrthoDB" id="183331at2"/>
<dbReference type="PROSITE" id="PS01124">
    <property type="entry name" value="HTH_ARAC_FAMILY_2"/>
    <property type="match status" value="1"/>
</dbReference>
<protein>
    <submittedName>
        <fullName evidence="5">Helix-turn-helix transcriptional regulator</fullName>
    </submittedName>
</protein>
<keyword evidence="6" id="KW-1185">Reference proteome</keyword>
<dbReference type="InterPro" id="IPR050204">
    <property type="entry name" value="AraC_XylS_family_regulators"/>
</dbReference>
<dbReference type="RefSeq" id="WP_144700607.1">
    <property type="nucleotide sequence ID" value="NZ_VNJJ01000004.1"/>
</dbReference>
<evidence type="ECO:0000256" key="3">
    <source>
        <dbReference type="ARBA" id="ARBA00023163"/>
    </source>
</evidence>
<keyword evidence="2" id="KW-0238">DNA-binding</keyword>
<evidence type="ECO:0000256" key="1">
    <source>
        <dbReference type="ARBA" id="ARBA00023015"/>
    </source>
</evidence>
<accession>A0A559JNA0</accession>
<evidence type="ECO:0000313" key="5">
    <source>
        <dbReference type="EMBL" id="TVY01362.1"/>
    </source>
</evidence>
<keyword evidence="3" id="KW-0804">Transcription</keyword>
<proteinExistence type="predicted"/>
<comment type="caution">
    <text evidence="5">The sequence shown here is derived from an EMBL/GenBank/DDBJ whole genome shotgun (WGS) entry which is preliminary data.</text>
</comment>
<gene>
    <name evidence="5" type="ORF">FPZ45_09490</name>
</gene>
<dbReference type="Pfam" id="PF12833">
    <property type="entry name" value="HTH_18"/>
    <property type="match status" value="1"/>
</dbReference>
<dbReference type="EMBL" id="VNJJ01000004">
    <property type="protein sequence ID" value="TVY01362.1"/>
    <property type="molecule type" value="Genomic_DNA"/>
</dbReference>
<name>A0A559JNA0_9BACL</name>
<dbReference type="PRINTS" id="PR00032">
    <property type="entry name" value="HTHARAC"/>
</dbReference>
<dbReference type="Proteomes" id="UP000316330">
    <property type="component" value="Unassembled WGS sequence"/>
</dbReference>
<dbReference type="InterPro" id="IPR018062">
    <property type="entry name" value="HTH_AraC-typ_CS"/>
</dbReference>
<reference evidence="5 6" key="1">
    <citation type="submission" date="2019-07" db="EMBL/GenBank/DDBJ databases">
        <authorList>
            <person name="Kim J."/>
        </authorList>
    </citation>
    <scope>NUCLEOTIDE SEQUENCE [LARGE SCALE GENOMIC DNA]</scope>
    <source>
        <strain evidence="5 6">G13</strain>
    </source>
</reference>